<evidence type="ECO:0000256" key="10">
    <source>
        <dbReference type="ARBA" id="ARBA00023201"/>
    </source>
</evidence>
<evidence type="ECO:0000313" key="14">
    <source>
        <dbReference type="EMBL" id="CAK1588677.1"/>
    </source>
</evidence>
<dbReference type="PRINTS" id="PR01078">
    <property type="entry name" value="AMINACHANNEL"/>
</dbReference>
<keyword evidence="4 12" id="KW-0894">Sodium channel</keyword>
<comment type="subcellular location">
    <subcellularLocation>
        <location evidence="1">Membrane</location>
        <topology evidence="1">Multi-pass membrane protein</topology>
    </subcellularLocation>
</comment>
<dbReference type="Pfam" id="PF00858">
    <property type="entry name" value="ASC"/>
    <property type="match status" value="1"/>
</dbReference>
<evidence type="ECO:0008006" key="16">
    <source>
        <dbReference type="Google" id="ProtNLM"/>
    </source>
</evidence>
<evidence type="ECO:0000256" key="7">
    <source>
        <dbReference type="ARBA" id="ARBA00023053"/>
    </source>
</evidence>
<keyword evidence="6 13" id="KW-1133">Transmembrane helix</keyword>
<evidence type="ECO:0000256" key="5">
    <source>
        <dbReference type="ARBA" id="ARBA00022692"/>
    </source>
</evidence>
<evidence type="ECO:0000256" key="13">
    <source>
        <dbReference type="SAM" id="Phobius"/>
    </source>
</evidence>
<keyword evidence="9 13" id="KW-0472">Membrane</keyword>
<keyword evidence="8 12" id="KW-0406">Ion transport</keyword>
<dbReference type="Gene3D" id="1.10.287.770">
    <property type="entry name" value="YojJ-like"/>
    <property type="match status" value="1"/>
</dbReference>
<evidence type="ECO:0000256" key="4">
    <source>
        <dbReference type="ARBA" id="ARBA00022461"/>
    </source>
</evidence>
<evidence type="ECO:0000256" key="9">
    <source>
        <dbReference type="ARBA" id="ARBA00023136"/>
    </source>
</evidence>
<evidence type="ECO:0000256" key="3">
    <source>
        <dbReference type="ARBA" id="ARBA00022448"/>
    </source>
</evidence>
<keyword evidence="10 12" id="KW-0739">Sodium transport</keyword>
<accession>A0AAV1L3R2</accession>
<dbReference type="EMBL" id="CAVLGL010000082">
    <property type="protein sequence ID" value="CAK1588677.1"/>
    <property type="molecule type" value="Genomic_DNA"/>
</dbReference>
<dbReference type="GO" id="GO:0005886">
    <property type="term" value="C:plasma membrane"/>
    <property type="evidence" value="ECO:0007669"/>
    <property type="project" value="TreeGrafter"/>
</dbReference>
<dbReference type="PANTHER" id="PTHR11690:SF237">
    <property type="entry name" value="PICKPOCKET 16-RELATED"/>
    <property type="match status" value="1"/>
</dbReference>
<keyword evidence="15" id="KW-1185">Reference proteome</keyword>
<feature type="transmembrane region" description="Helical" evidence="13">
    <location>
        <begin position="473"/>
        <end position="501"/>
    </location>
</feature>
<gene>
    <name evidence="14" type="ORF">PARMNEM_LOCUS9285</name>
</gene>
<evidence type="ECO:0000256" key="6">
    <source>
        <dbReference type="ARBA" id="ARBA00022989"/>
    </source>
</evidence>
<dbReference type="GO" id="GO:0015280">
    <property type="term" value="F:ligand-gated sodium channel activity"/>
    <property type="evidence" value="ECO:0007669"/>
    <property type="project" value="TreeGrafter"/>
</dbReference>
<feature type="transmembrane region" description="Helical" evidence="13">
    <location>
        <begin position="60"/>
        <end position="83"/>
    </location>
</feature>
<keyword evidence="11 12" id="KW-0407">Ion channel</keyword>
<reference evidence="14 15" key="1">
    <citation type="submission" date="2023-11" db="EMBL/GenBank/DDBJ databases">
        <authorList>
            <person name="Hedman E."/>
            <person name="Englund M."/>
            <person name="Stromberg M."/>
            <person name="Nyberg Akerstrom W."/>
            <person name="Nylinder S."/>
            <person name="Jareborg N."/>
            <person name="Kallberg Y."/>
            <person name="Kronander E."/>
        </authorList>
    </citation>
    <scope>NUCLEOTIDE SEQUENCE [LARGE SCALE GENOMIC DNA]</scope>
</reference>
<name>A0AAV1L3R2_9NEOP</name>
<keyword evidence="7" id="KW-0915">Sodium</keyword>
<sequence>MVHYAYGPYFDTKSKQVKNRNTQSKLKFCATKFVDFCKRTDLHGFKYIVMEELNGIERGCWAFAVFLSIICAVFFVITAYKWYATNPIVTVIESTQGAIWDIPFPAVTICDLNLISHRAAVSFVSNLSLPAEINEDIILKALRFAPLIHTSNVVTSEQKKDLLMLQDILDLNNITIDSLFYQLSPASSCNNLLHRCMWKNTLYACDQLFQQIITPLGVCCTFNYYAVDAAEASYKSDINYLPNPRRVASCGYGTALTVMIHIDTDDYFSTSVPSSGAVVLIDNPYNMPNMDSPISLVNPSTEVMIGLSPERTYTTSGVKSFSPDERQCYYYDEVKLGEFRHYSFHNCIALQNADIIKRACNCTPYFFPFKKQEFVRICNLRDVDCLEGISMPKDDLGLRETIDNLSYKCLPECEHFDYPLEVAVGNLATNLPLNGLSFFNVVDLENQSVLNVFFDDLVSTRYRRDVYFNWQNLLAAFGGLLSLMLGFTLISGFDFVIFFGFKVIFDSTTRVLPGGKKSKKKRKRNGGSIILVQETHKKAIKENNSVKDIGMWRTELHKQQKY</sequence>
<evidence type="ECO:0000256" key="11">
    <source>
        <dbReference type="ARBA" id="ARBA00023303"/>
    </source>
</evidence>
<evidence type="ECO:0000256" key="1">
    <source>
        <dbReference type="ARBA" id="ARBA00004141"/>
    </source>
</evidence>
<evidence type="ECO:0000313" key="15">
    <source>
        <dbReference type="Proteomes" id="UP001314205"/>
    </source>
</evidence>
<dbReference type="Proteomes" id="UP001314205">
    <property type="component" value="Unassembled WGS sequence"/>
</dbReference>
<comment type="caution">
    <text evidence="14">The sequence shown here is derived from an EMBL/GenBank/DDBJ whole genome shotgun (WGS) entry which is preliminary data.</text>
</comment>
<evidence type="ECO:0000256" key="2">
    <source>
        <dbReference type="ARBA" id="ARBA00007193"/>
    </source>
</evidence>
<proteinExistence type="inferred from homology"/>
<dbReference type="AlphaFoldDB" id="A0AAV1L3R2"/>
<keyword evidence="5 12" id="KW-0812">Transmembrane</keyword>
<evidence type="ECO:0000256" key="12">
    <source>
        <dbReference type="RuleBase" id="RU000679"/>
    </source>
</evidence>
<protein>
    <recommendedName>
        <fullName evidence="16">Sodium channel protein Nach</fullName>
    </recommendedName>
</protein>
<comment type="similarity">
    <text evidence="2 12">Belongs to the amiloride-sensitive sodium channel (TC 1.A.6) family.</text>
</comment>
<dbReference type="InterPro" id="IPR001873">
    <property type="entry name" value="ENaC"/>
</dbReference>
<keyword evidence="3 12" id="KW-0813">Transport</keyword>
<organism evidence="14 15">
    <name type="scientific">Parnassius mnemosyne</name>
    <name type="common">clouded apollo</name>
    <dbReference type="NCBI Taxonomy" id="213953"/>
    <lineage>
        <taxon>Eukaryota</taxon>
        <taxon>Metazoa</taxon>
        <taxon>Ecdysozoa</taxon>
        <taxon>Arthropoda</taxon>
        <taxon>Hexapoda</taxon>
        <taxon>Insecta</taxon>
        <taxon>Pterygota</taxon>
        <taxon>Neoptera</taxon>
        <taxon>Endopterygota</taxon>
        <taxon>Lepidoptera</taxon>
        <taxon>Glossata</taxon>
        <taxon>Ditrysia</taxon>
        <taxon>Papilionoidea</taxon>
        <taxon>Papilionidae</taxon>
        <taxon>Parnassiinae</taxon>
        <taxon>Parnassini</taxon>
        <taxon>Parnassius</taxon>
        <taxon>Driopa</taxon>
    </lineage>
</organism>
<dbReference type="PANTHER" id="PTHR11690">
    <property type="entry name" value="AMILORIDE-SENSITIVE SODIUM CHANNEL-RELATED"/>
    <property type="match status" value="1"/>
</dbReference>
<dbReference type="Gene3D" id="2.60.470.10">
    <property type="entry name" value="Acid-sensing ion channels like domains"/>
    <property type="match status" value="1"/>
</dbReference>
<evidence type="ECO:0000256" key="8">
    <source>
        <dbReference type="ARBA" id="ARBA00023065"/>
    </source>
</evidence>